<reference evidence="2 3" key="1">
    <citation type="journal article" date="2011" name="PLoS Genet.">
        <title>Finished genome of the fungal wheat pathogen Mycosphaerella graminicola reveals dispensome structure, chromosome plasticity, and stealth pathogenesis.</title>
        <authorList>
            <person name="Goodwin S.B."/>
            <person name="Ben M'barek S."/>
            <person name="Dhillon B."/>
            <person name="Wittenberg A.H.J."/>
            <person name="Crane C.F."/>
            <person name="Hane J.K."/>
            <person name="Foster A.J."/>
            <person name="Van der Lee T.A.J."/>
            <person name="Grimwood J."/>
            <person name="Aerts A."/>
            <person name="Antoniw J."/>
            <person name="Bailey A."/>
            <person name="Bluhm B."/>
            <person name="Bowler J."/>
            <person name="Bristow J."/>
            <person name="van der Burgt A."/>
            <person name="Canto-Canche B."/>
            <person name="Churchill A.C.L."/>
            <person name="Conde-Ferraez L."/>
            <person name="Cools H.J."/>
            <person name="Coutinho P.M."/>
            <person name="Csukai M."/>
            <person name="Dehal P."/>
            <person name="De Wit P."/>
            <person name="Donzelli B."/>
            <person name="van de Geest H.C."/>
            <person name="van Ham R.C.H.J."/>
            <person name="Hammond-Kosack K.E."/>
            <person name="Henrissat B."/>
            <person name="Kilian A."/>
            <person name="Kobayashi A.K."/>
            <person name="Koopmann E."/>
            <person name="Kourmpetis Y."/>
            <person name="Kuzniar A."/>
            <person name="Lindquist E."/>
            <person name="Lombard V."/>
            <person name="Maliepaard C."/>
            <person name="Martins N."/>
            <person name="Mehrabi R."/>
            <person name="Nap J.P.H."/>
            <person name="Ponomarenko A."/>
            <person name="Rudd J.J."/>
            <person name="Salamov A."/>
            <person name="Schmutz J."/>
            <person name="Schouten H.J."/>
            <person name="Shapiro H."/>
            <person name="Stergiopoulos I."/>
            <person name="Torriani S.F.F."/>
            <person name="Tu H."/>
            <person name="de Vries R.P."/>
            <person name="Waalwijk C."/>
            <person name="Ware S.B."/>
            <person name="Wiebenga A."/>
            <person name="Zwiers L.-H."/>
            <person name="Oliver R.P."/>
            <person name="Grigoriev I.V."/>
            <person name="Kema G.H.J."/>
        </authorList>
    </citation>
    <scope>NUCLEOTIDE SEQUENCE [LARGE SCALE GENOMIC DNA]</scope>
    <source>
        <strain evidence="3">CBS 115943 / IPO323</strain>
    </source>
</reference>
<feature type="compositionally biased region" description="Basic residues" evidence="1">
    <location>
        <begin position="79"/>
        <end position="93"/>
    </location>
</feature>
<dbReference type="AlphaFoldDB" id="F9X1X0"/>
<gene>
    <name evidence="2" type="ORF">MYCGRDRAFT_103004</name>
</gene>
<dbReference type="InParanoid" id="F9X1X0"/>
<keyword evidence="3" id="KW-1185">Reference proteome</keyword>
<dbReference type="Proteomes" id="UP000008062">
    <property type="component" value="Chromosome 2"/>
</dbReference>
<protein>
    <submittedName>
        <fullName evidence="2">Uncharacterized protein</fullName>
    </submittedName>
</protein>
<evidence type="ECO:0000256" key="1">
    <source>
        <dbReference type="SAM" id="MobiDB-lite"/>
    </source>
</evidence>
<feature type="region of interest" description="Disordered" evidence="1">
    <location>
        <begin position="20"/>
        <end position="102"/>
    </location>
</feature>
<dbReference type="EMBL" id="CM001197">
    <property type="protein sequence ID" value="EGP90799.1"/>
    <property type="molecule type" value="Genomic_DNA"/>
</dbReference>
<dbReference type="GeneID" id="13403763"/>
<evidence type="ECO:0000313" key="3">
    <source>
        <dbReference type="Proteomes" id="UP000008062"/>
    </source>
</evidence>
<dbReference type="HOGENOM" id="CLU_2279699_0_0_1"/>
<name>F9X1X0_ZYMTI</name>
<feature type="compositionally biased region" description="Low complexity" evidence="1">
    <location>
        <begin position="39"/>
        <end position="48"/>
    </location>
</feature>
<dbReference type="KEGG" id="ztr:MYCGRDRAFT_103004"/>
<sequence>MLSCFPTRPGPHLDVHAYAHMLEKRRRDPRHNPPRRRPPLSTTTLRSLAMEWSPPPTSAQIQHHRTTSPLPHSLPRQNQHIRRPQRQQQRHTNKSTAATTPS</sequence>
<organism evidence="2 3">
    <name type="scientific">Zymoseptoria tritici (strain CBS 115943 / IPO323)</name>
    <name type="common">Speckled leaf blotch fungus</name>
    <name type="synonym">Septoria tritici</name>
    <dbReference type="NCBI Taxonomy" id="336722"/>
    <lineage>
        <taxon>Eukaryota</taxon>
        <taxon>Fungi</taxon>
        <taxon>Dikarya</taxon>
        <taxon>Ascomycota</taxon>
        <taxon>Pezizomycotina</taxon>
        <taxon>Dothideomycetes</taxon>
        <taxon>Dothideomycetidae</taxon>
        <taxon>Mycosphaerellales</taxon>
        <taxon>Mycosphaerellaceae</taxon>
        <taxon>Zymoseptoria</taxon>
    </lineage>
</organism>
<feature type="compositionally biased region" description="Basic residues" evidence="1">
    <location>
        <begin position="27"/>
        <end position="38"/>
    </location>
</feature>
<accession>F9X1X0</accession>
<proteinExistence type="predicted"/>
<evidence type="ECO:0000313" key="2">
    <source>
        <dbReference type="EMBL" id="EGP90799.1"/>
    </source>
</evidence>
<dbReference type="RefSeq" id="XP_003855823.1">
    <property type="nucleotide sequence ID" value="XM_003855775.1"/>
</dbReference>